<evidence type="ECO:0000313" key="4">
    <source>
        <dbReference type="Proteomes" id="UP001386955"/>
    </source>
</evidence>
<feature type="transmembrane region" description="Helical" evidence="2">
    <location>
        <begin position="109"/>
        <end position="129"/>
    </location>
</feature>
<evidence type="ECO:0000256" key="1">
    <source>
        <dbReference type="SAM" id="MobiDB-lite"/>
    </source>
</evidence>
<protein>
    <submittedName>
        <fullName evidence="3">Uncharacterized protein</fullName>
    </submittedName>
</protein>
<accession>A0AAN9STQ5</accession>
<dbReference type="PANTHER" id="PTHR12146">
    <property type="entry name" value="40S RIBOSOMAL PROTEIN S10"/>
    <property type="match status" value="1"/>
</dbReference>
<dbReference type="PANTHER" id="PTHR12146:SF27">
    <property type="entry name" value="SMALL RIBOSOMAL SUBUNIT PROTEIN ES10X"/>
    <property type="match status" value="1"/>
</dbReference>
<keyword evidence="2" id="KW-1133">Transmembrane helix</keyword>
<evidence type="ECO:0000256" key="2">
    <source>
        <dbReference type="SAM" id="Phobius"/>
    </source>
</evidence>
<comment type="caution">
    <text evidence="3">The sequence shown here is derived from an EMBL/GenBank/DDBJ whole genome shotgun (WGS) entry which is preliminary data.</text>
</comment>
<dbReference type="GO" id="GO:0003735">
    <property type="term" value="F:structural constituent of ribosome"/>
    <property type="evidence" value="ECO:0007669"/>
    <property type="project" value="TreeGrafter"/>
</dbReference>
<gene>
    <name evidence="3" type="ORF">VNO78_07710</name>
</gene>
<feature type="region of interest" description="Disordered" evidence="1">
    <location>
        <begin position="149"/>
        <end position="237"/>
    </location>
</feature>
<proteinExistence type="predicted"/>
<keyword evidence="2" id="KW-0472">Membrane</keyword>
<evidence type="ECO:0000313" key="3">
    <source>
        <dbReference type="EMBL" id="KAK7406093.1"/>
    </source>
</evidence>
<organism evidence="3 4">
    <name type="scientific">Psophocarpus tetragonolobus</name>
    <name type="common">Winged bean</name>
    <name type="synonym">Dolichos tetragonolobus</name>
    <dbReference type="NCBI Taxonomy" id="3891"/>
    <lineage>
        <taxon>Eukaryota</taxon>
        <taxon>Viridiplantae</taxon>
        <taxon>Streptophyta</taxon>
        <taxon>Embryophyta</taxon>
        <taxon>Tracheophyta</taxon>
        <taxon>Spermatophyta</taxon>
        <taxon>Magnoliopsida</taxon>
        <taxon>eudicotyledons</taxon>
        <taxon>Gunneridae</taxon>
        <taxon>Pentapetalae</taxon>
        <taxon>rosids</taxon>
        <taxon>fabids</taxon>
        <taxon>Fabales</taxon>
        <taxon>Fabaceae</taxon>
        <taxon>Papilionoideae</taxon>
        <taxon>50 kb inversion clade</taxon>
        <taxon>NPAAA clade</taxon>
        <taxon>indigoferoid/millettioid clade</taxon>
        <taxon>Phaseoleae</taxon>
        <taxon>Psophocarpus</taxon>
    </lineage>
</organism>
<feature type="compositionally biased region" description="Basic and acidic residues" evidence="1">
    <location>
        <begin position="175"/>
        <end position="188"/>
    </location>
</feature>
<dbReference type="Proteomes" id="UP001386955">
    <property type="component" value="Unassembled WGS sequence"/>
</dbReference>
<dbReference type="AlphaFoldDB" id="A0AAN9STQ5"/>
<keyword evidence="2" id="KW-0812">Transmembrane</keyword>
<reference evidence="3 4" key="1">
    <citation type="submission" date="2024-01" db="EMBL/GenBank/DDBJ databases">
        <title>The genomes of 5 underutilized Papilionoideae crops provide insights into root nodulation and disease resistanc.</title>
        <authorList>
            <person name="Jiang F."/>
        </authorList>
    </citation>
    <scope>NUCLEOTIDE SEQUENCE [LARGE SCALE GENOMIC DNA]</scope>
    <source>
        <strain evidence="3">DUOXIRENSHENG_FW03</strain>
        <tissue evidence="3">Leaves</tissue>
    </source>
</reference>
<dbReference type="InterPro" id="IPR037447">
    <property type="entry name" value="Ribosomal_eS10"/>
</dbReference>
<keyword evidence="4" id="KW-1185">Reference proteome</keyword>
<sequence>MENMLYLIFDCTFGLWWYLNDNKSIIMDLPLSVPFGNVDGKGQQSGLDLNVPTASSGTLLGSPRLRHSLVAELDSLAVASNHGNSNLSFRRRTVERSANTSSKVRKCDLIVVVCCVVVVTCISQVIKLMQSFKSRIYLNLPSEIVPATLKKQAKPTERPFGGPPGDRPRGPPVFDGERRFGGDRDGYRRCPRGPSDDFEDMGGAPAEYNPSFRGPGGRPGFGRGAGGYGAPTSSNIP</sequence>
<name>A0AAN9STQ5_PSOTE</name>
<feature type="compositionally biased region" description="Gly residues" evidence="1">
    <location>
        <begin position="214"/>
        <end position="229"/>
    </location>
</feature>
<dbReference type="GO" id="GO:0022627">
    <property type="term" value="C:cytosolic small ribosomal subunit"/>
    <property type="evidence" value="ECO:0007669"/>
    <property type="project" value="TreeGrafter"/>
</dbReference>
<dbReference type="EMBL" id="JAYMYS010000002">
    <property type="protein sequence ID" value="KAK7406093.1"/>
    <property type="molecule type" value="Genomic_DNA"/>
</dbReference>
<dbReference type="GO" id="GO:0003723">
    <property type="term" value="F:RNA binding"/>
    <property type="evidence" value="ECO:0007669"/>
    <property type="project" value="TreeGrafter"/>
</dbReference>